<gene>
    <name evidence="1" type="ORF">FQN60_008084</name>
</gene>
<evidence type="ECO:0000313" key="1">
    <source>
        <dbReference type="EMBL" id="KAA8584299.1"/>
    </source>
</evidence>
<reference evidence="1 2" key="1">
    <citation type="submission" date="2019-08" db="EMBL/GenBank/DDBJ databases">
        <title>A chromosome-level genome assembly, high-density linkage maps, and genome scans reveal the genomic architecture of hybrid incompatibilities underlying speciation via character displacement in darters (Percidae: Etheostominae).</title>
        <authorList>
            <person name="Moran R.L."/>
            <person name="Catchen J.M."/>
            <person name="Fuller R.C."/>
        </authorList>
    </citation>
    <scope>NUCLEOTIDE SEQUENCE [LARGE SCALE GENOMIC DNA]</scope>
    <source>
        <strain evidence="1">EspeVRDwgs_2016</strain>
        <tissue evidence="1">Muscle</tissue>
    </source>
</reference>
<accession>A0A5J5CTG1</accession>
<keyword evidence="2" id="KW-1185">Reference proteome</keyword>
<evidence type="ECO:0000313" key="2">
    <source>
        <dbReference type="Proteomes" id="UP000327493"/>
    </source>
</evidence>
<sequence>MNPILVAEPLPNFPTVWSGWYLDASESASDRLAGRPQLSVHTMPKRLWRNSMAKVPMKAMKNMTSAHWH</sequence>
<dbReference type="AlphaFoldDB" id="A0A5J5CTG1"/>
<protein>
    <submittedName>
        <fullName evidence="1">Uncharacterized protein</fullName>
    </submittedName>
</protein>
<organism evidence="1 2">
    <name type="scientific">Etheostoma spectabile</name>
    <name type="common">orangethroat darter</name>
    <dbReference type="NCBI Taxonomy" id="54343"/>
    <lineage>
        <taxon>Eukaryota</taxon>
        <taxon>Metazoa</taxon>
        <taxon>Chordata</taxon>
        <taxon>Craniata</taxon>
        <taxon>Vertebrata</taxon>
        <taxon>Euteleostomi</taxon>
        <taxon>Actinopterygii</taxon>
        <taxon>Neopterygii</taxon>
        <taxon>Teleostei</taxon>
        <taxon>Neoteleostei</taxon>
        <taxon>Acanthomorphata</taxon>
        <taxon>Eupercaria</taxon>
        <taxon>Perciformes</taxon>
        <taxon>Percoidei</taxon>
        <taxon>Percidae</taxon>
        <taxon>Etheostomatinae</taxon>
        <taxon>Etheostoma</taxon>
    </lineage>
</organism>
<name>A0A5J5CTG1_9PERO</name>
<proteinExistence type="predicted"/>
<comment type="caution">
    <text evidence="1">The sequence shown here is derived from an EMBL/GenBank/DDBJ whole genome shotgun (WGS) entry which is preliminary data.</text>
</comment>
<dbReference type="Proteomes" id="UP000327493">
    <property type="component" value="Chromosome 16"/>
</dbReference>
<dbReference type="EMBL" id="VOFY01000016">
    <property type="protein sequence ID" value="KAA8584299.1"/>
    <property type="molecule type" value="Genomic_DNA"/>
</dbReference>